<protein>
    <submittedName>
        <fullName evidence="1">Uncharacterized protein</fullName>
    </submittedName>
</protein>
<gene>
    <name evidence="1" type="ORF">NDU88_004488</name>
</gene>
<evidence type="ECO:0000313" key="2">
    <source>
        <dbReference type="Proteomes" id="UP001066276"/>
    </source>
</evidence>
<sequence length="72" mass="8012">MTGKRCRRRCIYAIQKHGSKTSSGVRVKLLMVKIKGGHQTTAPRGCHGNIDAKALRQTTFAHGRHNLLCEVQ</sequence>
<reference evidence="1" key="1">
    <citation type="journal article" date="2022" name="bioRxiv">
        <title>Sequencing and chromosome-scale assembly of the giantPleurodeles waltlgenome.</title>
        <authorList>
            <person name="Brown T."/>
            <person name="Elewa A."/>
            <person name="Iarovenko S."/>
            <person name="Subramanian E."/>
            <person name="Araus A.J."/>
            <person name="Petzold A."/>
            <person name="Susuki M."/>
            <person name="Suzuki K.-i.T."/>
            <person name="Hayashi T."/>
            <person name="Toyoda A."/>
            <person name="Oliveira C."/>
            <person name="Osipova E."/>
            <person name="Leigh N.D."/>
            <person name="Simon A."/>
            <person name="Yun M.H."/>
        </authorList>
    </citation>
    <scope>NUCLEOTIDE SEQUENCE</scope>
    <source>
        <strain evidence="1">20211129_DDA</strain>
        <tissue evidence="1">Liver</tissue>
    </source>
</reference>
<organism evidence="1 2">
    <name type="scientific">Pleurodeles waltl</name>
    <name type="common">Iberian ribbed newt</name>
    <dbReference type="NCBI Taxonomy" id="8319"/>
    <lineage>
        <taxon>Eukaryota</taxon>
        <taxon>Metazoa</taxon>
        <taxon>Chordata</taxon>
        <taxon>Craniata</taxon>
        <taxon>Vertebrata</taxon>
        <taxon>Euteleostomi</taxon>
        <taxon>Amphibia</taxon>
        <taxon>Batrachia</taxon>
        <taxon>Caudata</taxon>
        <taxon>Salamandroidea</taxon>
        <taxon>Salamandridae</taxon>
        <taxon>Pleurodelinae</taxon>
        <taxon>Pleurodeles</taxon>
    </lineage>
</organism>
<accession>A0AAV7RL49</accession>
<name>A0AAV7RL49_PLEWA</name>
<comment type="caution">
    <text evidence="1">The sequence shown here is derived from an EMBL/GenBank/DDBJ whole genome shotgun (WGS) entry which is preliminary data.</text>
</comment>
<dbReference type="AlphaFoldDB" id="A0AAV7RL49"/>
<dbReference type="Proteomes" id="UP001066276">
    <property type="component" value="Chromosome 5"/>
</dbReference>
<evidence type="ECO:0000313" key="1">
    <source>
        <dbReference type="EMBL" id="KAJ1151708.1"/>
    </source>
</evidence>
<keyword evidence="2" id="KW-1185">Reference proteome</keyword>
<proteinExistence type="predicted"/>
<dbReference type="EMBL" id="JANPWB010000009">
    <property type="protein sequence ID" value="KAJ1151708.1"/>
    <property type="molecule type" value="Genomic_DNA"/>
</dbReference>